<proteinExistence type="predicted"/>
<dbReference type="PANTHER" id="PTHR45036:SF1">
    <property type="entry name" value="METHYLTRANSFERASE LIKE 7A"/>
    <property type="match status" value="1"/>
</dbReference>
<feature type="chain" id="PRO_5030516169" description="Methyltransferase type 11 domain-containing protein" evidence="2">
    <location>
        <begin position="27"/>
        <end position="336"/>
    </location>
</feature>
<dbReference type="EMBL" id="HBGQ01083743">
    <property type="protein sequence ID" value="CAD9514094.1"/>
    <property type="molecule type" value="Transcribed_RNA"/>
</dbReference>
<feature type="domain" description="Methyltransferase type 11" evidence="3">
    <location>
        <begin position="191"/>
        <end position="252"/>
    </location>
</feature>
<protein>
    <recommendedName>
        <fullName evidence="3">Methyltransferase type 11 domain-containing protein</fullName>
    </recommendedName>
</protein>
<reference evidence="4" key="1">
    <citation type="submission" date="2021-01" db="EMBL/GenBank/DDBJ databases">
        <authorList>
            <person name="Corre E."/>
            <person name="Pelletier E."/>
            <person name="Niang G."/>
            <person name="Scheremetjew M."/>
            <person name="Finn R."/>
            <person name="Kale V."/>
            <person name="Holt S."/>
            <person name="Cochrane G."/>
            <person name="Meng A."/>
            <person name="Brown T."/>
            <person name="Cohen L."/>
        </authorList>
    </citation>
    <scope>NUCLEOTIDE SEQUENCE</scope>
    <source>
        <strain evidence="4">CCMP2222</strain>
    </source>
</reference>
<gene>
    <name evidence="4" type="ORF">AAND1436_LOCUS40054</name>
</gene>
<sequence>MSTKSRRASAIALAACFGCWVASPSAWLSASPSSTRWRHASDVGPLQRGTPRARGRASCLVAAPDREGSKYGGEAAEPGGGSEADVPGAIAAPRVTLADGGADGTPISRLQAINLFFGAGYAFVFYKVIAAENSPEYWGRVRDTIGRAVPQSGLRVLEIGIAGAPNLEYYPSGTRLVGLDGNLPGPGDQIDIRKHAKEFGVDISWVRGDAEKLPFKDRSFDAVVMTKVLCSVIDPEAVLREVSRVLVPGGRFGYVEHVAADPGSALEAQQLFVDPLQQALAGNCHLHRDTDRLIHRSIGTSDATTAGLFSREESVERYQVWEMWPIAQQAAGVVTK</sequence>
<feature type="region of interest" description="Disordered" evidence="1">
    <location>
        <begin position="66"/>
        <end position="87"/>
    </location>
</feature>
<name>A0A7S2IAZ8_9DINO</name>
<dbReference type="InterPro" id="IPR013216">
    <property type="entry name" value="Methyltransf_11"/>
</dbReference>
<evidence type="ECO:0000313" key="4">
    <source>
        <dbReference type="EMBL" id="CAD9514094.1"/>
    </source>
</evidence>
<dbReference type="InterPro" id="IPR029063">
    <property type="entry name" value="SAM-dependent_MTases_sf"/>
</dbReference>
<dbReference type="CDD" id="cd02440">
    <property type="entry name" value="AdoMet_MTases"/>
    <property type="match status" value="1"/>
</dbReference>
<keyword evidence="2" id="KW-0732">Signal</keyword>
<dbReference type="AlphaFoldDB" id="A0A7S2IAZ8"/>
<dbReference type="SUPFAM" id="SSF53335">
    <property type="entry name" value="S-adenosyl-L-methionine-dependent methyltransferases"/>
    <property type="match status" value="1"/>
</dbReference>
<organism evidence="4">
    <name type="scientific">Alexandrium andersonii</name>
    <dbReference type="NCBI Taxonomy" id="327968"/>
    <lineage>
        <taxon>Eukaryota</taxon>
        <taxon>Sar</taxon>
        <taxon>Alveolata</taxon>
        <taxon>Dinophyceae</taxon>
        <taxon>Gonyaulacales</taxon>
        <taxon>Pyrocystaceae</taxon>
        <taxon>Alexandrium</taxon>
    </lineage>
</organism>
<evidence type="ECO:0000256" key="2">
    <source>
        <dbReference type="SAM" id="SignalP"/>
    </source>
</evidence>
<dbReference type="InterPro" id="IPR052356">
    <property type="entry name" value="Thiol_S-MT"/>
</dbReference>
<accession>A0A7S2IAZ8</accession>
<feature type="region of interest" description="Disordered" evidence="1">
    <location>
        <begin position="38"/>
        <end position="57"/>
    </location>
</feature>
<dbReference type="Gene3D" id="3.40.50.150">
    <property type="entry name" value="Vaccinia Virus protein VP39"/>
    <property type="match status" value="1"/>
</dbReference>
<evidence type="ECO:0000256" key="1">
    <source>
        <dbReference type="SAM" id="MobiDB-lite"/>
    </source>
</evidence>
<dbReference type="PANTHER" id="PTHR45036">
    <property type="entry name" value="METHYLTRANSFERASE LIKE 7B"/>
    <property type="match status" value="1"/>
</dbReference>
<dbReference type="Pfam" id="PF08241">
    <property type="entry name" value="Methyltransf_11"/>
    <property type="match status" value="1"/>
</dbReference>
<dbReference type="GO" id="GO:0008757">
    <property type="term" value="F:S-adenosylmethionine-dependent methyltransferase activity"/>
    <property type="evidence" value="ECO:0007669"/>
    <property type="project" value="InterPro"/>
</dbReference>
<evidence type="ECO:0000259" key="3">
    <source>
        <dbReference type="Pfam" id="PF08241"/>
    </source>
</evidence>
<feature type="signal peptide" evidence="2">
    <location>
        <begin position="1"/>
        <end position="26"/>
    </location>
</feature>